<sequence>MEYDISRFFAQPEGMPFSSRKATMPWAGSVPIDRSIIQQQWSELQQIDNGYQKTLLYLHIPFCETHCKFCGFYQNRFEINAAQNYTEFLLKEIQQHSQNKVYQQNPIQAVYFGGGTPTALSTHNLLIILQALKSYLPLASDCEITIETRVSEENKEKLAACFAAGANRISIGVQTFDTDIRRKLGRQSTQEQVLEFIDYLIKLNQGAIVCDLLFGLPGQTSEVLTKDLEWIESLQMDGVDLYALNVLPNTILGKSVAAQRISIATFEEQQQLYLQGLKQLTEYNWQQISNSHWARNTRERNLYNLLIKEHSNCLAFGCAAGGNIGRWSFMQQRELPNYYQQVSQNQKPIAILMQRPSWADKSAVVQGGIEKGFLACGRYFNAEELSILTPLFEQWQQSGLCLYQNTSLRLTSKGRFWASQLLNALQQFIFLKAD</sequence>
<comment type="caution">
    <text evidence="7">The sequence shown here is derived from an EMBL/GenBank/DDBJ whole genome shotgun (WGS) entry which is preliminary data.</text>
</comment>
<dbReference type="SFLD" id="SFLDG01082">
    <property type="entry name" value="B12-binding_domain_containing"/>
    <property type="match status" value="1"/>
</dbReference>
<protein>
    <submittedName>
        <fullName evidence="7">Anaerobic coproporphyrinogen III oxidase</fullName>
    </submittedName>
</protein>
<dbReference type="Gene3D" id="3.20.20.70">
    <property type="entry name" value="Aldolase class I"/>
    <property type="match status" value="1"/>
</dbReference>
<dbReference type="InterPro" id="IPR058240">
    <property type="entry name" value="rSAM_sf"/>
</dbReference>
<dbReference type="EMBL" id="SMCP01000004">
    <property type="protein sequence ID" value="TCV88013.1"/>
    <property type="molecule type" value="Genomic_DNA"/>
</dbReference>
<keyword evidence="5" id="KW-0411">Iron-sulfur</keyword>
<dbReference type="SFLD" id="SFLDG01065">
    <property type="entry name" value="anaerobic_coproporphyrinogen-I"/>
    <property type="match status" value="1"/>
</dbReference>
<organism evidence="7 8">
    <name type="scientific">Testudinibacter aquarius</name>
    <dbReference type="NCBI Taxonomy" id="1524974"/>
    <lineage>
        <taxon>Bacteria</taxon>
        <taxon>Pseudomonadati</taxon>
        <taxon>Pseudomonadota</taxon>
        <taxon>Gammaproteobacteria</taxon>
        <taxon>Pasteurellales</taxon>
        <taxon>Pasteurellaceae</taxon>
        <taxon>Testudinibacter</taxon>
    </lineage>
</organism>
<dbReference type="Proteomes" id="UP000294619">
    <property type="component" value="Unassembled WGS sequence"/>
</dbReference>
<dbReference type="SFLD" id="SFLDS00029">
    <property type="entry name" value="Radical_SAM"/>
    <property type="match status" value="1"/>
</dbReference>
<dbReference type="GO" id="GO:0051539">
    <property type="term" value="F:4 iron, 4 sulfur cluster binding"/>
    <property type="evidence" value="ECO:0007669"/>
    <property type="project" value="TreeGrafter"/>
</dbReference>
<dbReference type="CDD" id="cd01335">
    <property type="entry name" value="Radical_SAM"/>
    <property type="match status" value="1"/>
</dbReference>
<proteinExistence type="predicted"/>
<evidence type="ECO:0000259" key="6">
    <source>
        <dbReference type="PROSITE" id="PS51918"/>
    </source>
</evidence>
<accession>A0A4R3YC90</accession>
<name>A0A4R3YC90_9PAST</name>
<dbReference type="GO" id="GO:0005737">
    <property type="term" value="C:cytoplasm"/>
    <property type="evidence" value="ECO:0007669"/>
    <property type="project" value="TreeGrafter"/>
</dbReference>
<keyword evidence="4" id="KW-0408">Iron</keyword>
<dbReference type="GO" id="GO:0003824">
    <property type="term" value="F:catalytic activity"/>
    <property type="evidence" value="ECO:0007669"/>
    <property type="project" value="InterPro"/>
</dbReference>
<dbReference type="SUPFAM" id="SSF102114">
    <property type="entry name" value="Radical SAM enzymes"/>
    <property type="match status" value="1"/>
</dbReference>
<keyword evidence="2" id="KW-0949">S-adenosyl-L-methionine</keyword>
<evidence type="ECO:0000256" key="5">
    <source>
        <dbReference type="ARBA" id="ARBA00023014"/>
    </source>
</evidence>
<dbReference type="InterPro" id="IPR006638">
    <property type="entry name" value="Elp3/MiaA/NifB-like_rSAM"/>
</dbReference>
<evidence type="ECO:0000313" key="7">
    <source>
        <dbReference type="EMBL" id="TCV88013.1"/>
    </source>
</evidence>
<dbReference type="PANTHER" id="PTHR13932:SF9">
    <property type="entry name" value="COPROPORPHYRINOGEN III OXIDASE"/>
    <property type="match status" value="1"/>
</dbReference>
<comment type="cofactor">
    <cofactor evidence="1">
        <name>[4Fe-4S] cluster</name>
        <dbReference type="ChEBI" id="CHEBI:49883"/>
    </cofactor>
</comment>
<gene>
    <name evidence="7" type="ORF">EDC16_104203</name>
</gene>
<dbReference type="AlphaFoldDB" id="A0A4R3YC90"/>
<dbReference type="InterPro" id="IPR026332">
    <property type="entry name" value="HutW"/>
</dbReference>
<dbReference type="InterPro" id="IPR034505">
    <property type="entry name" value="Coproporphyrinogen-III_oxidase"/>
</dbReference>
<dbReference type="SFLD" id="SFLDF00311">
    <property type="entry name" value="heme_degradation_proteins_(Hut"/>
    <property type="match status" value="1"/>
</dbReference>
<evidence type="ECO:0000256" key="4">
    <source>
        <dbReference type="ARBA" id="ARBA00023004"/>
    </source>
</evidence>
<feature type="domain" description="Radical SAM core" evidence="6">
    <location>
        <begin position="48"/>
        <end position="287"/>
    </location>
</feature>
<dbReference type="InterPro" id="IPR013785">
    <property type="entry name" value="Aldolase_TIM"/>
</dbReference>
<evidence type="ECO:0000313" key="8">
    <source>
        <dbReference type="Proteomes" id="UP000294619"/>
    </source>
</evidence>
<dbReference type="Pfam" id="PF04055">
    <property type="entry name" value="Radical_SAM"/>
    <property type="match status" value="1"/>
</dbReference>
<dbReference type="RefSeq" id="WP_157330435.1">
    <property type="nucleotide sequence ID" value="NZ_LEKL01000009.1"/>
</dbReference>
<evidence type="ECO:0000256" key="2">
    <source>
        <dbReference type="ARBA" id="ARBA00022691"/>
    </source>
</evidence>
<evidence type="ECO:0000256" key="1">
    <source>
        <dbReference type="ARBA" id="ARBA00001966"/>
    </source>
</evidence>
<dbReference type="GO" id="GO:0006779">
    <property type="term" value="P:porphyrin-containing compound biosynthetic process"/>
    <property type="evidence" value="ECO:0007669"/>
    <property type="project" value="TreeGrafter"/>
</dbReference>
<dbReference type="SMART" id="SM00729">
    <property type="entry name" value="Elp3"/>
    <property type="match status" value="1"/>
</dbReference>
<keyword evidence="3" id="KW-0479">Metal-binding</keyword>
<evidence type="ECO:0000256" key="3">
    <source>
        <dbReference type="ARBA" id="ARBA00022723"/>
    </source>
</evidence>
<dbReference type="InterPro" id="IPR007197">
    <property type="entry name" value="rSAM"/>
</dbReference>
<dbReference type="PROSITE" id="PS51918">
    <property type="entry name" value="RADICAL_SAM"/>
    <property type="match status" value="1"/>
</dbReference>
<dbReference type="NCBIfam" id="TIGR04107">
    <property type="entry name" value="rSAM_HutW"/>
    <property type="match status" value="1"/>
</dbReference>
<reference evidence="7 8" key="1">
    <citation type="submission" date="2019-03" db="EMBL/GenBank/DDBJ databases">
        <title>Genomic Encyclopedia of Type Strains, Phase IV (KMG-IV): sequencing the most valuable type-strain genomes for metagenomic binning, comparative biology and taxonomic classification.</title>
        <authorList>
            <person name="Goeker M."/>
        </authorList>
    </citation>
    <scope>NUCLEOTIDE SEQUENCE [LARGE SCALE GENOMIC DNA]</scope>
    <source>
        <strain evidence="7 8">DSM 28140</strain>
    </source>
</reference>
<dbReference type="GO" id="GO:0046872">
    <property type="term" value="F:metal ion binding"/>
    <property type="evidence" value="ECO:0007669"/>
    <property type="project" value="UniProtKB-KW"/>
</dbReference>
<dbReference type="PANTHER" id="PTHR13932">
    <property type="entry name" value="COPROPORPHYRINIGEN III OXIDASE"/>
    <property type="match status" value="1"/>
</dbReference>